<keyword evidence="12" id="KW-1185">Reference proteome</keyword>
<dbReference type="NCBIfam" id="NF006829">
    <property type="entry name" value="PRK09352.1"/>
    <property type="match status" value="1"/>
</dbReference>
<keyword evidence="5 8" id="KW-0443">Lipid metabolism</keyword>
<evidence type="ECO:0000256" key="5">
    <source>
        <dbReference type="ARBA" id="ARBA00023098"/>
    </source>
</evidence>
<dbReference type="InterPro" id="IPR004655">
    <property type="entry name" value="FabH"/>
</dbReference>
<comment type="subcellular location">
    <subcellularLocation>
        <location evidence="8">Cytoplasm</location>
    </subcellularLocation>
</comment>
<feature type="active site" evidence="8">
    <location>
        <position position="271"/>
    </location>
</feature>
<keyword evidence="7 8" id="KW-0511">Multifunctional enzyme</keyword>
<dbReference type="UniPathway" id="UPA00094"/>
<evidence type="ECO:0000256" key="7">
    <source>
        <dbReference type="ARBA" id="ARBA00023268"/>
    </source>
</evidence>
<evidence type="ECO:0000313" key="12">
    <source>
        <dbReference type="Proteomes" id="UP000315750"/>
    </source>
</evidence>
<comment type="similarity">
    <text evidence="1 8">Belongs to the thiolase-like superfamily. FabH family.</text>
</comment>
<reference evidence="11 12" key="1">
    <citation type="submission" date="2019-02" db="EMBL/GenBank/DDBJ databases">
        <title>Deep-cultivation of Planctomycetes and their phenomic and genomic characterization uncovers novel biology.</title>
        <authorList>
            <person name="Wiegand S."/>
            <person name="Jogler M."/>
            <person name="Boedeker C."/>
            <person name="Pinto D."/>
            <person name="Vollmers J."/>
            <person name="Rivas-Marin E."/>
            <person name="Kohn T."/>
            <person name="Peeters S.H."/>
            <person name="Heuer A."/>
            <person name="Rast P."/>
            <person name="Oberbeckmann S."/>
            <person name="Bunk B."/>
            <person name="Jeske O."/>
            <person name="Meyerdierks A."/>
            <person name="Storesund J.E."/>
            <person name="Kallscheuer N."/>
            <person name="Luecker S."/>
            <person name="Lage O.M."/>
            <person name="Pohl T."/>
            <person name="Merkel B.J."/>
            <person name="Hornburger P."/>
            <person name="Mueller R.-W."/>
            <person name="Bruemmer F."/>
            <person name="Labrenz M."/>
            <person name="Spormann A.M."/>
            <person name="Op den Camp H."/>
            <person name="Overmann J."/>
            <person name="Amann R."/>
            <person name="Jetten M.S.M."/>
            <person name="Mascher T."/>
            <person name="Medema M.H."/>
            <person name="Devos D.P."/>
            <person name="Kaster A.-K."/>
            <person name="Ovreas L."/>
            <person name="Rohde M."/>
            <person name="Galperin M.Y."/>
            <person name="Jogler C."/>
        </authorList>
    </citation>
    <scope>NUCLEOTIDE SEQUENCE [LARGE SCALE GENOMIC DNA]</scope>
    <source>
        <strain evidence="11 12">Pan181</strain>
    </source>
</reference>
<dbReference type="PANTHER" id="PTHR43091">
    <property type="entry name" value="3-OXOACYL-[ACYL-CARRIER-PROTEIN] SYNTHASE"/>
    <property type="match status" value="1"/>
</dbReference>
<dbReference type="Pfam" id="PF08541">
    <property type="entry name" value="ACP_syn_III_C"/>
    <property type="match status" value="1"/>
</dbReference>
<dbReference type="EC" id="2.3.1.180" evidence="8"/>
<evidence type="ECO:0000256" key="3">
    <source>
        <dbReference type="ARBA" id="ARBA00022679"/>
    </source>
</evidence>
<evidence type="ECO:0000256" key="4">
    <source>
        <dbReference type="ARBA" id="ARBA00022832"/>
    </source>
</evidence>
<comment type="domain">
    <text evidence="8">The last Arg residue of the ACP-binding site is essential for the weak association between ACP/AcpP and FabH.</text>
</comment>
<dbReference type="SUPFAM" id="SSF53901">
    <property type="entry name" value="Thiolase-like"/>
    <property type="match status" value="1"/>
</dbReference>
<dbReference type="Gene3D" id="3.40.47.10">
    <property type="match status" value="1"/>
</dbReference>
<accession>A0A518AL66</accession>
<keyword evidence="4 8" id="KW-0276">Fatty acid metabolism</keyword>
<feature type="domain" description="Beta-ketoacyl-[acyl-carrier-protein] synthase III N-terminal" evidence="10">
    <location>
        <begin position="124"/>
        <end position="202"/>
    </location>
</feature>
<evidence type="ECO:0000259" key="9">
    <source>
        <dbReference type="Pfam" id="PF08541"/>
    </source>
</evidence>
<dbReference type="RefSeq" id="WP_231943785.1">
    <property type="nucleotide sequence ID" value="NZ_CP036278.1"/>
</dbReference>
<keyword evidence="3 8" id="KW-0808">Transferase</keyword>
<keyword evidence="6 8" id="KW-0275">Fatty acid biosynthesis</keyword>
<dbReference type="KEGG" id="amuc:Pan181_16710"/>
<evidence type="ECO:0000256" key="8">
    <source>
        <dbReference type="HAMAP-Rule" id="MF_01815"/>
    </source>
</evidence>
<organism evidence="11 12">
    <name type="scientific">Aeoliella mucimassa</name>
    <dbReference type="NCBI Taxonomy" id="2527972"/>
    <lineage>
        <taxon>Bacteria</taxon>
        <taxon>Pseudomonadati</taxon>
        <taxon>Planctomycetota</taxon>
        <taxon>Planctomycetia</taxon>
        <taxon>Pirellulales</taxon>
        <taxon>Lacipirellulaceae</taxon>
        <taxon>Aeoliella</taxon>
    </lineage>
</organism>
<dbReference type="GO" id="GO:0004315">
    <property type="term" value="F:3-oxoacyl-[acyl-carrier-protein] synthase activity"/>
    <property type="evidence" value="ECO:0007669"/>
    <property type="project" value="InterPro"/>
</dbReference>
<evidence type="ECO:0000256" key="1">
    <source>
        <dbReference type="ARBA" id="ARBA00008642"/>
    </source>
</evidence>
<dbReference type="InterPro" id="IPR016039">
    <property type="entry name" value="Thiolase-like"/>
</dbReference>
<keyword evidence="2 8" id="KW-0444">Lipid biosynthesis</keyword>
<comment type="pathway">
    <text evidence="8">Lipid metabolism; fatty acid biosynthesis.</text>
</comment>
<evidence type="ECO:0000256" key="2">
    <source>
        <dbReference type="ARBA" id="ARBA00022516"/>
    </source>
</evidence>
<dbReference type="NCBIfam" id="TIGR00747">
    <property type="entry name" value="fabH"/>
    <property type="match status" value="1"/>
</dbReference>
<protein>
    <recommendedName>
        <fullName evidence="8">Beta-ketoacyl-[acyl-carrier-protein] synthase III</fullName>
        <shortName evidence="8">Beta-ketoacyl-ACP synthase III</shortName>
        <shortName evidence="8">KAS III</shortName>
        <ecNumber evidence="8">2.3.1.180</ecNumber>
    </recommendedName>
    <alternativeName>
        <fullName evidence="8">3-oxoacyl-[acyl-carrier-protein] synthase 3</fullName>
    </alternativeName>
    <alternativeName>
        <fullName evidence="8">3-oxoacyl-[acyl-carrier-protein] synthase III</fullName>
    </alternativeName>
</protein>
<sequence length="344" mass="36882">MGESEAINVQVSRGPLNRLMGVQVIGSGSYLPDNVVTNEDLSQLGCDSDWIIQRTGIRERRHVPPGMTTSDLATEAAKRAIAAAGIDKSEIDLLILGTFTPDHPIPQTATTTQHDLGLSNCPAMDISAACAGFVYSFITAAQFVANGTSKYALVIGADANSRVLNPNDKITYPLFGDGAGAVVLAKGSDEQGMLAYTMGADGAGTKLLYREMGGAKVPYEPSDDKSHCPWLVSMEGRPIFKWAVRLIEDNFAQVCEAAKVDYSDVKLWFMHQANQRIIDYAVNSCGISSEQVPVHLDRYGNTSAGSIPIALDEALAAGRIERGDLVMFCGFGAGLSWATTLIRW</sequence>
<dbReference type="InterPro" id="IPR013751">
    <property type="entry name" value="ACP_syn_III_N"/>
</dbReference>
<comment type="function">
    <text evidence="8">Catalyzes the condensation reaction of fatty acid synthesis by the addition to an acyl acceptor of two carbons from malonyl-ACP. Catalyzes the first condensation reaction which initiates fatty acid synthesis and may therefore play a role in governing the total rate of fatty acid production. Possesses both acetoacetyl-ACP synthase and acetyl transacylase activities. Its substrate specificity determines the biosynthesis of branched-chain and/or straight-chain of fatty acids.</text>
</comment>
<dbReference type="HAMAP" id="MF_01815">
    <property type="entry name" value="FabH"/>
    <property type="match status" value="1"/>
</dbReference>
<dbReference type="GO" id="GO:0005737">
    <property type="term" value="C:cytoplasm"/>
    <property type="evidence" value="ECO:0007669"/>
    <property type="project" value="UniProtKB-SubCell"/>
</dbReference>
<dbReference type="InterPro" id="IPR013747">
    <property type="entry name" value="ACP_syn_III_C"/>
</dbReference>
<name>A0A518AL66_9BACT</name>
<comment type="subunit">
    <text evidence="8">Homodimer.</text>
</comment>
<dbReference type="EMBL" id="CP036278">
    <property type="protein sequence ID" value="QDU55482.1"/>
    <property type="molecule type" value="Genomic_DNA"/>
</dbReference>
<dbReference type="GO" id="GO:0033818">
    <property type="term" value="F:beta-ketoacyl-acyl-carrier-protein synthase III activity"/>
    <property type="evidence" value="ECO:0007669"/>
    <property type="project" value="UniProtKB-UniRule"/>
</dbReference>
<evidence type="ECO:0000256" key="6">
    <source>
        <dbReference type="ARBA" id="ARBA00023160"/>
    </source>
</evidence>
<feature type="domain" description="Beta-ketoacyl-[acyl-carrier-protein] synthase III C-terminal" evidence="9">
    <location>
        <begin position="255"/>
        <end position="344"/>
    </location>
</feature>
<keyword evidence="8 11" id="KW-0012">Acyltransferase</keyword>
<dbReference type="Pfam" id="PF08545">
    <property type="entry name" value="ACP_syn_III"/>
    <property type="match status" value="1"/>
</dbReference>
<comment type="catalytic activity">
    <reaction evidence="8">
        <text>malonyl-[ACP] + acetyl-CoA + H(+) = 3-oxobutanoyl-[ACP] + CO2 + CoA</text>
        <dbReference type="Rhea" id="RHEA:12080"/>
        <dbReference type="Rhea" id="RHEA-COMP:9623"/>
        <dbReference type="Rhea" id="RHEA-COMP:9625"/>
        <dbReference type="ChEBI" id="CHEBI:15378"/>
        <dbReference type="ChEBI" id="CHEBI:16526"/>
        <dbReference type="ChEBI" id="CHEBI:57287"/>
        <dbReference type="ChEBI" id="CHEBI:57288"/>
        <dbReference type="ChEBI" id="CHEBI:78449"/>
        <dbReference type="ChEBI" id="CHEBI:78450"/>
        <dbReference type="EC" id="2.3.1.180"/>
    </reaction>
</comment>
<dbReference type="Proteomes" id="UP000315750">
    <property type="component" value="Chromosome"/>
</dbReference>
<dbReference type="GO" id="GO:0006633">
    <property type="term" value="P:fatty acid biosynthetic process"/>
    <property type="evidence" value="ECO:0007669"/>
    <property type="project" value="UniProtKB-UniRule"/>
</dbReference>
<dbReference type="AlphaFoldDB" id="A0A518AL66"/>
<evidence type="ECO:0000259" key="10">
    <source>
        <dbReference type="Pfam" id="PF08545"/>
    </source>
</evidence>
<feature type="active site" evidence="8">
    <location>
        <position position="301"/>
    </location>
</feature>
<proteinExistence type="inferred from homology"/>
<dbReference type="CDD" id="cd00830">
    <property type="entry name" value="KAS_III"/>
    <property type="match status" value="1"/>
</dbReference>
<keyword evidence="8" id="KW-0963">Cytoplasm</keyword>
<feature type="region of interest" description="ACP-binding" evidence="8">
    <location>
        <begin position="272"/>
        <end position="276"/>
    </location>
</feature>
<evidence type="ECO:0000313" key="11">
    <source>
        <dbReference type="EMBL" id="QDU55482.1"/>
    </source>
</evidence>
<dbReference type="PANTHER" id="PTHR43091:SF1">
    <property type="entry name" value="BETA-KETOACYL-[ACYL-CARRIER-PROTEIN] SYNTHASE III, CHLOROPLASTIC"/>
    <property type="match status" value="1"/>
</dbReference>
<gene>
    <name evidence="11" type="primary">fabH_1</name>
    <name evidence="8" type="synonym">fabH</name>
    <name evidence="11" type="ORF">Pan181_16710</name>
</gene>
<feature type="active site" evidence="8">
    <location>
        <position position="130"/>
    </location>
</feature>